<protein>
    <recommendedName>
        <fullName evidence="14">C2H2-type domain-containing protein</fullName>
    </recommendedName>
</protein>
<dbReference type="AlphaFoldDB" id="A0AAV6H0F3"/>
<dbReference type="Proteomes" id="UP000823561">
    <property type="component" value="Chromosome 6"/>
</dbReference>
<keyword evidence="7" id="KW-0805">Transcription regulation</keyword>
<name>A0AAV6H0F3_9TELE</name>
<evidence type="ECO:0000256" key="8">
    <source>
        <dbReference type="ARBA" id="ARBA00023125"/>
    </source>
</evidence>
<reference evidence="15" key="1">
    <citation type="submission" date="2020-10" db="EMBL/GenBank/DDBJ databases">
        <title>Chromosome-scale genome assembly of the Allis shad, Alosa alosa.</title>
        <authorList>
            <person name="Margot Z."/>
            <person name="Christophe K."/>
            <person name="Cabau C."/>
            <person name="Louis A."/>
            <person name="Berthelot C."/>
            <person name="Parey E."/>
            <person name="Roest Crollius H."/>
            <person name="Montfort J."/>
            <person name="Robinson-Rechavi M."/>
            <person name="Bucao C."/>
            <person name="Bouchez O."/>
            <person name="Gislard M."/>
            <person name="Lluch J."/>
            <person name="Milhes M."/>
            <person name="Lampietro C."/>
            <person name="Lopez Roques C."/>
            <person name="Donnadieu C."/>
            <person name="Braasch I."/>
            <person name="Desvignes T."/>
            <person name="Postlethwait J."/>
            <person name="Bobe J."/>
            <person name="Guiguen Y."/>
        </authorList>
    </citation>
    <scope>NUCLEOTIDE SEQUENCE</scope>
    <source>
        <strain evidence="15">M-15738</strain>
        <tissue evidence="15">Blood</tissue>
    </source>
</reference>
<dbReference type="FunFam" id="3.30.160.60:FF:000096">
    <property type="entry name" value="Zinc finger and BTB domain-containing protein 18 isoform 1"/>
    <property type="match status" value="1"/>
</dbReference>
<evidence type="ECO:0000256" key="7">
    <source>
        <dbReference type="ARBA" id="ARBA00023015"/>
    </source>
</evidence>
<evidence type="ECO:0000259" key="14">
    <source>
        <dbReference type="PROSITE" id="PS50157"/>
    </source>
</evidence>
<evidence type="ECO:0000256" key="11">
    <source>
        <dbReference type="PROSITE-ProRule" id="PRU00042"/>
    </source>
</evidence>
<dbReference type="InterPro" id="IPR013087">
    <property type="entry name" value="Znf_C2H2_type"/>
</dbReference>
<keyword evidence="10" id="KW-0539">Nucleus</keyword>
<feature type="compositionally biased region" description="Basic and acidic residues" evidence="13">
    <location>
        <begin position="163"/>
        <end position="187"/>
    </location>
</feature>
<accession>A0AAV6H0F3</accession>
<evidence type="ECO:0000256" key="5">
    <source>
        <dbReference type="ARBA" id="ARBA00022771"/>
    </source>
</evidence>
<evidence type="ECO:0000256" key="10">
    <source>
        <dbReference type="ARBA" id="ARBA00023242"/>
    </source>
</evidence>
<keyword evidence="9" id="KW-0804">Transcription</keyword>
<feature type="region of interest" description="Disordered" evidence="13">
    <location>
        <begin position="163"/>
        <end position="227"/>
    </location>
</feature>
<keyword evidence="5 11" id="KW-0863">Zinc-finger</keyword>
<feature type="compositionally biased region" description="Polar residues" evidence="13">
    <location>
        <begin position="189"/>
        <end position="212"/>
    </location>
</feature>
<keyword evidence="12" id="KW-0175">Coiled coil</keyword>
<dbReference type="GO" id="GO:0000981">
    <property type="term" value="F:DNA-binding transcription factor activity, RNA polymerase II-specific"/>
    <property type="evidence" value="ECO:0007669"/>
    <property type="project" value="TreeGrafter"/>
</dbReference>
<dbReference type="PANTHER" id="PTHR23235:SF142">
    <property type="entry name" value="ZINC FINGER PROTEIN 384"/>
    <property type="match status" value="1"/>
</dbReference>
<keyword evidence="8" id="KW-0238">DNA-binding</keyword>
<keyword evidence="16" id="KW-1185">Reference proteome</keyword>
<evidence type="ECO:0000256" key="9">
    <source>
        <dbReference type="ARBA" id="ARBA00023163"/>
    </source>
</evidence>
<keyword evidence="4" id="KW-0677">Repeat</keyword>
<organism evidence="15 16">
    <name type="scientific">Alosa alosa</name>
    <name type="common">allis shad</name>
    <dbReference type="NCBI Taxonomy" id="278164"/>
    <lineage>
        <taxon>Eukaryota</taxon>
        <taxon>Metazoa</taxon>
        <taxon>Chordata</taxon>
        <taxon>Craniata</taxon>
        <taxon>Vertebrata</taxon>
        <taxon>Euteleostomi</taxon>
        <taxon>Actinopterygii</taxon>
        <taxon>Neopterygii</taxon>
        <taxon>Teleostei</taxon>
        <taxon>Clupei</taxon>
        <taxon>Clupeiformes</taxon>
        <taxon>Clupeoidei</taxon>
        <taxon>Clupeidae</taxon>
        <taxon>Alosa</taxon>
    </lineage>
</organism>
<proteinExistence type="predicted"/>
<feature type="domain" description="C2H2-type" evidence="14">
    <location>
        <begin position="325"/>
        <end position="352"/>
    </location>
</feature>
<feature type="coiled-coil region" evidence="12">
    <location>
        <begin position="42"/>
        <end position="69"/>
    </location>
</feature>
<sequence length="391" mass="44199">MSYDNFEEMATFVSFQSQLSSIMDTLAKTAIFEISKLVDIESRGLKQEISRSQREIASLKNKLQMMESLIWTGEEHKRNAVSDDGLILREPPLEDHNMKICNDGQSSNDILRMKGERNILNPSDGCHRVEKKSTDTHQVILIKEEPIEVKLCNSKSPGMLSNCEDKMSLGNDDHARTLSTDKQHESIMDTPTLTTSTQGSQISVPSSAQLNEQDGETSADAHPTTPERDASLFEFNSCTKEAPPVSQISSLARTQWNSDQGASRGDRRFVCTYCNKRFRCFSQLETHQRSHTGEKPFHCTLCGKRYAQKGHLYTHQRTHTGEKPYRCLVCGKGFIQKCTLDMHQRTHTGEKPFLCLRCGKGFTKKCNLKKHQTIHTELSGDFWGACRVSGR</sequence>
<comment type="function">
    <text evidence="1">May be involved in transcriptional regulation.</text>
</comment>
<comment type="subcellular location">
    <subcellularLocation>
        <location evidence="2">Nucleus</location>
    </subcellularLocation>
</comment>
<dbReference type="Pfam" id="PF00096">
    <property type="entry name" value="zf-C2H2"/>
    <property type="match status" value="3"/>
</dbReference>
<dbReference type="SMART" id="SM00355">
    <property type="entry name" value="ZnF_C2H2"/>
    <property type="match status" value="4"/>
</dbReference>
<evidence type="ECO:0000256" key="4">
    <source>
        <dbReference type="ARBA" id="ARBA00022737"/>
    </source>
</evidence>
<dbReference type="InterPro" id="IPR036236">
    <property type="entry name" value="Znf_C2H2_sf"/>
</dbReference>
<keyword evidence="6" id="KW-0862">Zinc</keyword>
<comment type="caution">
    <text evidence="15">The sequence shown here is derived from an EMBL/GenBank/DDBJ whole genome shotgun (WGS) entry which is preliminary data.</text>
</comment>
<dbReference type="GO" id="GO:0005634">
    <property type="term" value="C:nucleus"/>
    <property type="evidence" value="ECO:0007669"/>
    <property type="project" value="UniProtKB-SubCell"/>
</dbReference>
<dbReference type="FunFam" id="3.30.160.60:FF:000358">
    <property type="entry name" value="zinc finger protein 24"/>
    <property type="match status" value="1"/>
</dbReference>
<feature type="domain" description="C2H2-type" evidence="14">
    <location>
        <begin position="297"/>
        <end position="324"/>
    </location>
</feature>
<evidence type="ECO:0000256" key="12">
    <source>
        <dbReference type="SAM" id="Coils"/>
    </source>
</evidence>
<dbReference type="EMBL" id="JADWDJ010000006">
    <property type="protein sequence ID" value="KAG5279231.1"/>
    <property type="molecule type" value="Genomic_DNA"/>
</dbReference>
<dbReference type="GO" id="GO:0000978">
    <property type="term" value="F:RNA polymerase II cis-regulatory region sequence-specific DNA binding"/>
    <property type="evidence" value="ECO:0007669"/>
    <property type="project" value="TreeGrafter"/>
</dbReference>
<gene>
    <name evidence="15" type="ORF">AALO_G00075510</name>
</gene>
<feature type="domain" description="C2H2-type" evidence="14">
    <location>
        <begin position="269"/>
        <end position="296"/>
    </location>
</feature>
<evidence type="ECO:0000313" key="16">
    <source>
        <dbReference type="Proteomes" id="UP000823561"/>
    </source>
</evidence>
<dbReference type="PROSITE" id="PS50157">
    <property type="entry name" value="ZINC_FINGER_C2H2_2"/>
    <property type="match status" value="4"/>
</dbReference>
<feature type="domain" description="C2H2-type" evidence="14">
    <location>
        <begin position="353"/>
        <end position="376"/>
    </location>
</feature>
<dbReference type="FunFam" id="3.30.160.60:FF:002343">
    <property type="entry name" value="Zinc finger protein 33A"/>
    <property type="match status" value="1"/>
</dbReference>
<dbReference type="FunFam" id="3.30.160.60:FF:000097">
    <property type="entry name" value="Zinc finger protein"/>
    <property type="match status" value="1"/>
</dbReference>
<keyword evidence="3" id="KW-0479">Metal-binding</keyword>
<evidence type="ECO:0000256" key="13">
    <source>
        <dbReference type="SAM" id="MobiDB-lite"/>
    </source>
</evidence>
<evidence type="ECO:0000256" key="6">
    <source>
        <dbReference type="ARBA" id="ARBA00022833"/>
    </source>
</evidence>
<dbReference type="PANTHER" id="PTHR23235">
    <property type="entry name" value="KRUEPPEL-LIKE TRANSCRIPTION FACTOR"/>
    <property type="match status" value="1"/>
</dbReference>
<evidence type="ECO:0000256" key="1">
    <source>
        <dbReference type="ARBA" id="ARBA00003767"/>
    </source>
</evidence>
<dbReference type="GO" id="GO:0008270">
    <property type="term" value="F:zinc ion binding"/>
    <property type="evidence" value="ECO:0007669"/>
    <property type="project" value="UniProtKB-KW"/>
</dbReference>
<dbReference type="SUPFAM" id="SSF57667">
    <property type="entry name" value="beta-beta-alpha zinc fingers"/>
    <property type="match status" value="2"/>
</dbReference>
<dbReference type="Gene3D" id="3.30.160.60">
    <property type="entry name" value="Classic Zinc Finger"/>
    <property type="match status" value="4"/>
</dbReference>
<dbReference type="PROSITE" id="PS00028">
    <property type="entry name" value="ZINC_FINGER_C2H2_1"/>
    <property type="match status" value="4"/>
</dbReference>
<evidence type="ECO:0000313" key="15">
    <source>
        <dbReference type="EMBL" id="KAG5279231.1"/>
    </source>
</evidence>
<evidence type="ECO:0000256" key="2">
    <source>
        <dbReference type="ARBA" id="ARBA00004123"/>
    </source>
</evidence>
<evidence type="ECO:0000256" key="3">
    <source>
        <dbReference type="ARBA" id="ARBA00022723"/>
    </source>
</evidence>